<evidence type="ECO:0000313" key="2">
    <source>
        <dbReference type="Proteomes" id="UP000075502"/>
    </source>
</evidence>
<dbReference type="AlphaFoldDB" id="A0A150TWS0"/>
<reference evidence="1 2" key="1">
    <citation type="submission" date="2014-02" db="EMBL/GenBank/DDBJ databases">
        <title>The small core and large imbalanced accessory genome model reveals a collaborative survival strategy of Sorangium cellulosum strains in nature.</title>
        <authorList>
            <person name="Han K."/>
            <person name="Peng R."/>
            <person name="Blom J."/>
            <person name="Li Y.-Z."/>
        </authorList>
    </citation>
    <scope>NUCLEOTIDE SEQUENCE [LARGE SCALE GENOMIC DNA]</scope>
    <source>
        <strain evidence="1 2">So0007-03</strain>
    </source>
</reference>
<dbReference type="Proteomes" id="UP000075502">
    <property type="component" value="Unassembled WGS sequence"/>
</dbReference>
<accession>A0A150TWS0</accession>
<comment type="caution">
    <text evidence="1">The sequence shown here is derived from an EMBL/GenBank/DDBJ whole genome shotgun (WGS) entry which is preliminary data.</text>
</comment>
<name>A0A150TWS0_SORCE</name>
<protein>
    <submittedName>
        <fullName evidence="1">Uncharacterized protein</fullName>
    </submittedName>
</protein>
<gene>
    <name evidence="1" type="ORF">BE21_20775</name>
</gene>
<organism evidence="1 2">
    <name type="scientific">Sorangium cellulosum</name>
    <name type="common">Polyangium cellulosum</name>
    <dbReference type="NCBI Taxonomy" id="56"/>
    <lineage>
        <taxon>Bacteria</taxon>
        <taxon>Pseudomonadati</taxon>
        <taxon>Myxococcota</taxon>
        <taxon>Polyangia</taxon>
        <taxon>Polyangiales</taxon>
        <taxon>Polyangiaceae</taxon>
        <taxon>Sorangium</taxon>
    </lineage>
</organism>
<sequence>MRLLAANTSSAGAARPLLLGLIMATRIDEDGRRPPAQASSCSRPAGILDDLAALLLDKRNIVPY</sequence>
<proteinExistence type="predicted"/>
<dbReference type="EMBL" id="JEME01000829">
    <property type="protein sequence ID" value="KYG08928.1"/>
    <property type="molecule type" value="Genomic_DNA"/>
</dbReference>
<evidence type="ECO:0000313" key="1">
    <source>
        <dbReference type="EMBL" id="KYG08928.1"/>
    </source>
</evidence>